<name>A0A3P7P9H4_DIBLA</name>
<dbReference type="SUPFAM" id="SSF53187">
    <property type="entry name" value="Zn-dependent exopeptidases"/>
    <property type="match status" value="1"/>
</dbReference>
<dbReference type="GO" id="GO:0006508">
    <property type="term" value="P:proteolysis"/>
    <property type="evidence" value="ECO:0007669"/>
    <property type="project" value="InterPro"/>
</dbReference>
<evidence type="ECO:0000313" key="1">
    <source>
        <dbReference type="EMBL" id="VDN14566.1"/>
    </source>
</evidence>
<sequence>MGVPTADVGGAQLAMHSCREMADTTSVTHAITLYTCYFEQLANILQTMSFK</sequence>
<evidence type="ECO:0008006" key="3">
    <source>
        <dbReference type="Google" id="ProtNLM"/>
    </source>
</evidence>
<organism evidence="1 2">
    <name type="scientific">Dibothriocephalus latus</name>
    <name type="common">Fish tapeworm</name>
    <name type="synonym">Diphyllobothrium latum</name>
    <dbReference type="NCBI Taxonomy" id="60516"/>
    <lineage>
        <taxon>Eukaryota</taxon>
        <taxon>Metazoa</taxon>
        <taxon>Spiralia</taxon>
        <taxon>Lophotrochozoa</taxon>
        <taxon>Platyhelminthes</taxon>
        <taxon>Cestoda</taxon>
        <taxon>Eucestoda</taxon>
        <taxon>Diphyllobothriidea</taxon>
        <taxon>Diphyllobothriidae</taxon>
        <taxon>Dibothriocephalus</taxon>
    </lineage>
</organism>
<dbReference type="Gene3D" id="3.40.630.10">
    <property type="entry name" value="Zn peptidases"/>
    <property type="match status" value="1"/>
</dbReference>
<gene>
    <name evidence="1" type="ORF">DILT_LOCUS10397</name>
</gene>
<dbReference type="InterPro" id="IPR001948">
    <property type="entry name" value="Peptidase_M18"/>
</dbReference>
<protein>
    <recommendedName>
        <fullName evidence="3">Aspartyl aminopeptidase</fullName>
    </recommendedName>
</protein>
<dbReference type="Pfam" id="PF02127">
    <property type="entry name" value="Peptidase_M18"/>
    <property type="match status" value="1"/>
</dbReference>
<dbReference type="GO" id="GO:0004177">
    <property type="term" value="F:aminopeptidase activity"/>
    <property type="evidence" value="ECO:0007669"/>
    <property type="project" value="InterPro"/>
</dbReference>
<dbReference type="Proteomes" id="UP000281553">
    <property type="component" value="Unassembled WGS sequence"/>
</dbReference>
<dbReference type="OrthoDB" id="9880441at2759"/>
<keyword evidence="2" id="KW-1185">Reference proteome</keyword>
<proteinExistence type="predicted"/>
<dbReference type="AlphaFoldDB" id="A0A3P7P9H4"/>
<dbReference type="GO" id="GO:0008270">
    <property type="term" value="F:zinc ion binding"/>
    <property type="evidence" value="ECO:0007669"/>
    <property type="project" value="InterPro"/>
</dbReference>
<dbReference type="EMBL" id="UYRU01059651">
    <property type="protein sequence ID" value="VDN14566.1"/>
    <property type="molecule type" value="Genomic_DNA"/>
</dbReference>
<reference evidence="1 2" key="1">
    <citation type="submission" date="2018-11" db="EMBL/GenBank/DDBJ databases">
        <authorList>
            <consortium name="Pathogen Informatics"/>
        </authorList>
    </citation>
    <scope>NUCLEOTIDE SEQUENCE [LARGE SCALE GENOMIC DNA]</scope>
</reference>
<evidence type="ECO:0000313" key="2">
    <source>
        <dbReference type="Proteomes" id="UP000281553"/>
    </source>
</evidence>
<accession>A0A3P7P9H4</accession>